<keyword evidence="1" id="KW-1133">Transmembrane helix</keyword>
<comment type="caution">
    <text evidence="2">The sequence shown here is derived from an EMBL/GenBank/DDBJ whole genome shotgun (WGS) entry which is preliminary data.</text>
</comment>
<dbReference type="GO" id="GO:0070916">
    <property type="term" value="C:inositol phosphoceramide synthase complex"/>
    <property type="evidence" value="ECO:0007669"/>
    <property type="project" value="TreeGrafter"/>
</dbReference>
<dbReference type="PANTHER" id="PTHR28077:SF1">
    <property type="entry name" value="INOSITOL PHOSPHORYLCERAMIDE SYNTHASE REGULATORY SUBUNIT KEI1"/>
    <property type="match status" value="1"/>
</dbReference>
<keyword evidence="3" id="KW-1185">Reference proteome</keyword>
<dbReference type="GO" id="GO:0070917">
    <property type="term" value="F:inositol phosphoceramide synthase regulator activity"/>
    <property type="evidence" value="ECO:0007669"/>
    <property type="project" value="InterPro"/>
</dbReference>
<dbReference type="InterPro" id="IPR013862">
    <property type="entry name" value="Kei1"/>
</dbReference>
<dbReference type="GO" id="GO:0000139">
    <property type="term" value="C:Golgi membrane"/>
    <property type="evidence" value="ECO:0007669"/>
    <property type="project" value="TreeGrafter"/>
</dbReference>
<accession>A0A8H4AHG2</accession>
<sequence>MPFFRTFCGISDLQNGVIIITAISLLNKFSGFFGISSIIYGGNILSNISYLYSMSITIIFAYCLFYGILKENATIIRCYSYLYWADLAISSLFALTFELIWYLVKDHTSILTNNETFSNNTRSILESPTKLPIWQAESIIANLILAFTTFVHIYFALIVHSYACLEEKRYSIIRTSEHSTPIMSTFGITLLKPPSPSITKEEARI</sequence>
<protein>
    <submittedName>
        <fullName evidence="2">DUF1753-domain-containing protein</fullName>
    </submittedName>
</protein>
<keyword evidence="1" id="KW-0812">Transmembrane</keyword>
<evidence type="ECO:0000313" key="2">
    <source>
        <dbReference type="EMBL" id="KAF0496145.1"/>
    </source>
</evidence>
<keyword evidence="1" id="KW-0472">Membrane</keyword>
<feature type="transmembrane region" description="Helical" evidence="1">
    <location>
        <begin position="48"/>
        <end position="69"/>
    </location>
</feature>
<dbReference type="Pfam" id="PF08552">
    <property type="entry name" value="Kei1"/>
    <property type="match status" value="1"/>
</dbReference>
<organism evidence="2 3">
    <name type="scientific">Gigaspora margarita</name>
    <dbReference type="NCBI Taxonomy" id="4874"/>
    <lineage>
        <taxon>Eukaryota</taxon>
        <taxon>Fungi</taxon>
        <taxon>Fungi incertae sedis</taxon>
        <taxon>Mucoromycota</taxon>
        <taxon>Glomeromycotina</taxon>
        <taxon>Glomeromycetes</taxon>
        <taxon>Diversisporales</taxon>
        <taxon>Gigasporaceae</taxon>
        <taxon>Gigaspora</taxon>
    </lineage>
</organism>
<reference evidence="2 3" key="1">
    <citation type="journal article" date="2019" name="Environ. Microbiol.">
        <title>At the nexus of three kingdoms: the genome of the mycorrhizal fungus Gigaspora margarita provides insights into plant, endobacterial and fungal interactions.</title>
        <authorList>
            <person name="Venice F."/>
            <person name="Ghignone S."/>
            <person name="Salvioli di Fossalunga A."/>
            <person name="Amselem J."/>
            <person name="Novero M."/>
            <person name="Xianan X."/>
            <person name="Sedzielewska Toro K."/>
            <person name="Morin E."/>
            <person name="Lipzen A."/>
            <person name="Grigoriev I.V."/>
            <person name="Henrissat B."/>
            <person name="Martin F.M."/>
            <person name="Bonfante P."/>
        </authorList>
    </citation>
    <scope>NUCLEOTIDE SEQUENCE [LARGE SCALE GENOMIC DNA]</scope>
    <source>
        <strain evidence="2 3">BEG34</strain>
    </source>
</reference>
<feature type="transmembrane region" description="Helical" evidence="1">
    <location>
        <begin position="81"/>
        <end position="104"/>
    </location>
</feature>
<dbReference type="AlphaFoldDB" id="A0A8H4AHG2"/>
<evidence type="ECO:0000256" key="1">
    <source>
        <dbReference type="SAM" id="Phobius"/>
    </source>
</evidence>
<dbReference type="OrthoDB" id="3338076at2759"/>
<name>A0A8H4AHG2_GIGMA</name>
<dbReference type="GO" id="GO:0006673">
    <property type="term" value="P:inositol phosphoceramide metabolic process"/>
    <property type="evidence" value="ECO:0007669"/>
    <property type="project" value="InterPro"/>
</dbReference>
<dbReference type="PANTHER" id="PTHR28077">
    <property type="entry name" value="INOSITOL PHOSPHORYLCERAMIDE SYNTHASE REGULATORY SUBUNIT KEI1"/>
    <property type="match status" value="1"/>
</dbReference>
<dbReference type="EMBL" id="WTPW01000603">
    <property type="protein sequence ID" value="KAF0496145.1"/>
    <property type="molecule type" value="Genomic_DNA"/>
</dbReference>
<evidence type="ECO:0000313" key="3">
    <source>
        <dbReference type="Proteomes" id="UP000439903"/>
    </source>
</evidence>
<proteinExistence type="predicted"/>
<gene>
    <name evidence="2" type="ORF">F8M41_021075</name>
</gene>
<feature type="transmembrane region" description="Helical" evidence="1">
    <location>
        <begin position="139"/>
        <end position="165"/>
    </location>
</feature>
<dbReference type="Proteomes" id="UP000439903">
    <property type="component" value="Unassembled WGS sequence"/>
</dbReference>
<feature type="transmembrane region" description="Helical" evidence="1">
    <location>
        <begin position="16"/>
        <end position="42"/>
    </location>
</feature>